<accession>A0AAD7U6J1</accession>
<dbReference type="Pfam" id="PF12680">
    <property type="entry name" value="SnoaL_2"/>
    <property type="match status" value="1"/>
</dbReference>
<sequence>MPFSSPRSGNTATPSAGELIASLLGDAEGIDSGAIAAACSEAVVWEDIASRTYQGRAAVAEMLNAKFPRCSRLAVERVAGNATTGGFTWRREAVGDATVYGLRGTTYVRLDEDNNIAYVREGSEPLFKAGPITEAVLKAATANVDRDTTPPTYTARTPTTAQDLVEYLWREAYPNGAKPDVALDLFAADVVYEDFNYDAPFVGKPQVKEFVEAFDIPGIDFVPLEISGGDAACCFTWRVKVNGRDGPEGISFYELDDAGKVSYVRDIPAVAPAPLQRAAKWLSPKLGVFTPRRPTP</sequence>
<dbReference type="AlphaFoldDB" id="A0AAD7U6J1"/>
<dbReference type="Proteomes" id="UP001230188">
    <property type="component" value="Unassembled WGS sequence"/>
</dbReference>
<protein>
    <recommendedName>
        <fullName evidence="1">SnoaL-like domain-containing protein</fullName>
    </recommendedName>
</protein>
<reference evidence="2" key="1">
    <citation type="submission" date="2023-01" db="EMBL/GenBank/DDBJ databases">
        <title>Metagenome sequencing of chrysophaentin producing Chrysophaeum taylorii.</title>
        <authorList>
            <person name="Davison J."/>
            <person name="Bewley C."/>
        </authorList>
    </citation>
    <scope>NUCLEOTIDE SEQUENCE</scope>
    <source>
        <strain evidence="2">NIES-1699</strain>
    </source>
</reference>
<evidence type="ECO:0000259" key="1">
    <source>
        <dbReference type="Pfam" id="PF12680"/>
    </source>
</evidence>
<feature type="domain" description="SnoaL-like" evidence="1">
    <location>
        <begin position="175"/>
        <end position="262"/>
    </location>
</feature>
<dbReference type="InterPro" id="IPR037401">
    <property type="entry name" value="SnoaL-like"/>
</dbReference>
<evidence type="ECO:0000313" key="3">
    <source>
        <dbReference type="Proteomes" id="UP001230188"/>
    </source>
</evidence>
<gene>
    <name evidence="2" type="ORF">CTAYLR_007699</name>
</gene>
<dbReference type="Gene3D" id="3.10.450.50">
    <property type="match status" value="2"/>
</dbReference>
<comment type="caution">
    <text evidence="2">The sequence shown here is derived from an EMBL/GenBank/DDBJ whole genome shotgun (WGS) entry which is preliminary data.</text>
</comment>
<name>A0AAD7U6J1_9STRA</name>
<dbReference type="SUPFAM" id="SSF54427">
    <property type="entry name" value="NTF2-like"/>
    <property type="match status" value="2"/>
</dbReference>
<proteinExistence type="predicted"/>
<dbReference type="InterPro" id="IPR032710">
    <property type="entry name" value="NTF2-like_dom_sf"/>
</dbReference>
<organism evidence="2 3">
    <name type="scientific">Chrysophaeum taylorii</name>
    <dbReference type="NCBI Taxonomy" id="2483200"/>
    <lineage>
        <taxon>Eukaryota</taxon>
        <taxon>Sar</taxon>
        <taxon>Stramenopiles</taxon>
        <taxon>Ochrophyta</taxon>
        <taxon>Pelagophyceae</taxon>
        <taxon>Pelagomonadales</taxon>
        <taxon>Pelagomonadaceae</taxon>
        <taxon>Chrysophaeum</taxon>
    </lineage>
</organism>
<keyword evidence="3" id="KW-1185">Reference proteome</keyword>
<evidence type="ECO:0000313" key="2">
    <source>
        <dbReference type="EMBL" id="KAJ8599043.1"/>
    </source>
</evidence>
<dbReference type="EMBL" id="JAQMWT010000594">
    <property type="protein sequence ID" value="KAJ8599043.1"/>
    <property type="molecule type" value="Genomic_DNA"/>
</dbReference>